<dbReference type="EMBL" id="JBHTAJ010000002">
    <property type="protein sequence ID" value="MFC7178155.1"/>
    <property type="molecule type" value="Genomic_DNA"/>
</dbReference>
<evidence type="ECO:0000313" key="2">
    <source>
        <dbReference type="EMBL" id="MFC7178155.1"/>
    </source>
</evidence>
<feature type="region of interest" description="Disordered" evidence="1">
    <location>
        <begin position="110"/>
        <end position="133"/>
    </location>
</feature>
<sequence>MTGTLVVRAEQALMGRARPLGVFVDGVRVAEVVRGGVARITVEPGRHEVRTGRGRLRSNSVAVDVREGAEFVVTAFGTGYEILIAVVPVLGLLGLAPGVVLRLRAEGDDVVPRGPGPEDARDAEQGAGAGGLWWESDPQLAKRYRKSGAS</sequence>
<comment type="caution">
    <text evidence="2">The sequence shown here is derived from an EMBL/GenBank/DDBJ whole genome shotgun (WGS) entry which is preliminary data.</text>
</comment>
<keyword evidence="3" id="KW-1185">Reference proteome</keyword>
<accession>A0ABW2FPA6</accession>
<reference evidence="3" key="1">
    <citation type="journal article" date="2019" name="Int. J. Syst. Evol. Microbiol.">
        <title>The Global Catalogue of Microorganisms (GCM) 10K type strain sequencing project: providing services to taxonomists for standard genome sequencing and annotation.</title>
        <authorList>
            <consortium name="The Broad Institute Genomics Platform"/>
            <consortium name="The Broad Institute Genome Sequencing Center for Infectious Disease"/>
            <person name="Wu L."/>
            <person name="Ma J."/>
        </authorList>
    </citation>
    <scope>NUCLEOTIDE SEQUENCE [LARGE SCALE GENOMIC DNA]</scope>
    <source>
        <strain evidence="3">CGMCC 1.12859</strain>
    </source>
</reference>
<organism evidence="2 3">
    <name type="scientific">Kitasatospora paranensis</name>
    <dbReference type="NCBI Taxonomy" id="258053"/>
    <lineage>
        <taxon>Bacteria</taxon>
        <taxon>Bacillati</taxon>
        <taxon>Actinomycetota</taxon>
        <taxon>Actinomycetes</taxon>
        <taxon>Kitasatosporales</taxon>
        <taxon>Streptomycetaceae</taxon>
        <taxon>Kitasatospora</taxon>
    </lineage>
</organism>
<name>A0ABW2FPA6_9ACTN</name>
<protein>
    <submittedName>
        <fullName evidence="2">Uncharacterized protein</fullName>
    </submittedName>
</protein>
<gene>
    <name evidence="2" type="ORF">ACFQMG_01090</name>
</gene>
<evidence type="ECO:0000313" key="3">
    <source>
        <dbReference type="Proteomes" id="UP001596435"/>
    </source>
</evidence>
<evidence type="ECO:0000256" key="1">
    <source>
        <dbReference type="SAM" id="MobiDB-lite"/>
    </source>
</evidence>
<proteinExistence type="predicted"/>
<feature type="compositionally biased region" description="Basic and acidic residues" evidence="1">
    <location>
        <begin position="110"/>
        <end position="124"/>
    </location>
</feature>
<dbReference type="RefSeq" id="WP_345708991.1">
    <property type="nucleotide sequence ID" value="NZ_BAABKV010000001.1"/>
</dbReference>
<dbReference type="Proteomes" id="UP001596435">
    <property type="component" value="Unassembled WGS sequence"/>
</dbReference>